<reference evidence="17" key="1">
    <citation type="submission" date="2021-01" db="EMBL/GenBank/DDBJ databases">
        <authorList>
            <person name="Corre E."/>
            <person name="Pelletier E."/>
            <person name="Niang G."/>
            <person name="Scheremetjew M."/>
            <person name="Finn R."/>
            <person name="Kale V."/>
            <person name="Holt S."/>
            <person name="Cochrane G."/>
            <person name="Meng A."/>
            <person name="Brown T."/>
            <person name="Cohen L."/>
        </authorList>
    </citation>
    <scope>NUCLEOTIDE SEQUENCE</scope>
    <source>
        <strain evidence="17">BC52</strain>
    </source>
</reference>
<feature type="binding site" evidence="14">
    <location>
        <position position="104"/>
    </location>
    <ligand>
        <name>FAD</name>
        <dbReference type="ChEBI" id="CHEBI:57692"/>
    </ligand>
</feature>
<dbReference type="InterPro" id="IPR001834">
    <property type="entry name" value="CBR-like"/>
</dbReference>
<dbReference type="PROSITE" id="PS51384">
    <property type="entry name" value="FAD_FR"/>
    <property type="match status" value="1"/>
</dbReference>
<keyword evidence="10 15" id="KW-0520">NAD</keyword>
<dbReference type="InterPro" id="IPR017938">
    <property type="entry name" value="Riboflavin_synthase-like_b-brl"/>
</dbReference>
<evidence type="ECO:0000256" key="10">
    <source>
        <dbReference type="ARBA" id="ARBA00023027"/>
    </source>
</evidence>
<dbReference type="InterPro" id="IPR017927">
    <property type="entry name" value="FAD-bd_FR_type"/>
</dbReference>
<feature type="binding site" evidence="14">
    <location>
        <position position="171"/>
    </location>
    <ligand>
        <name>FAD</name>
        <dbReference type="ChEBI" id="CHEBI:57692"/>
    </ligand>
</feature>
<dbReference type="FunFam" id="3.40.50.80:FF:000009">
    <property type="entry name" value="NADH-cytochrome b5 reductase"/>
    <property type="match status" value="1"/>
</dbReference>
<keyword evidence="6" id="KW-0812">Transmembrane</keyword>
<keyword evidence="12" id="KW-0472">Membrane</keyword>
<accession>A0A7S2QRW4</accession>
<feature type="binding site" evidence="14">
    <location>
        <position position="102"/>
    </location>
    <ligand>
        <name>FAD</name>
        <dbReference type="ChEBI" id="CHEBI:57692"/>
    </ligand>
</feature>
<comment type="subcellular location">
    <subcellularLocation>
        <location evidence="3">Membrane</location>
    </subcellularLocation>
    <subcellularLocation>
        <location evidence="2">Mitochondrion</location>
    </subcellularLocation>
</comment>
<dbReference type="InterPro" id="IPR001433">
    <property type="entry name" value="OxRdtase_FAD/NAD-bd"/>
</dbReference>
<gene>
    <name evidence="17" type="ORF">NSPH01132_LOCUS270</name>
</gene>
<dbReference type="Pfam" id="PF00175">
    <property type="entry name" value="NAD_binding_1"/>
    <property type="match status" value="1"/>
</dbReference>
<feature type="binding site" evidence="14">
    <location>
        <position position="119"/>
    </location>
    <ligand>
        <name>FAD</name>
        <dbReference type="ChEBI" id="CHEBI:57692"/>
    </ligand>
</feature>
<dbReference type="PRINTS" id="PR00406">
    <property type="entry name" value="CYTB5RDTASE"/>
</dbReference>
<dbReference type="AlphaFoldDB" id="A0A7S2QRW4"/>
<comment type="catalytic activity">
    <reaction evidence="13 15">
        <text>2 Fe(III)-[cytochrome b5] + NADH = 2 Fe(II)-[cytochrome b5] + NAD(+) + H(+)</text>
        <dbReference type="Rhea" id="RHEA:46680"/>
        <dbReference type="Rhea" id="RHEA-COMP:10438"/>
        <dbReference type="Rhea" id="RHEA-COMP:10439"/>
        <dbReference type="ChEBI" id="CHEBI:15378"/>
        <dbReference type="ChEBI" id="CHEBI:29033"/>
        <dbReference type="ChEBI" id="CHEBI:29034"/>
        <dbReference type="ChEBI" id="CHEBI:57540"/>
        <dbReference type="ChEBI" id="CHEBI:57945"/>
        <dbReference type="EC" id="1.6.2.2"/>
    </reaction>
</comment>
<evidence type="ECO:0000256" key="5">
    <source>
        <dbReference type="ARBA" id="ARBA00022630"/>
    </source>
</evidence>
<keyword evidence="5 14" id="KW-0285">Flavoprotein</keyword>
<dbReference type="CDD" id="cd06183">
    <property type="entry name" value="cyt_b5_reduct_like"/>
    <property type="match status" value="1"/>
</dbReference>
<proteinExistence type="inferred from homology"/>
<organism evidence="17">
    <name type="scientific">Norrisiella sphaerica</name>
    <dbReference type="NCBI Taxonomy" id="552664"/>
    <lineage>
        <taxon>Eukaryota</taxon>
        <taxon>Sar</taxon>
        <taxon>Rhizaria</taxon>
        <taxon>Cercozoa</taxon>
        <taxon>Chlorarachniophyceae</taxon>
        <taxon>Norrisiella</taxon>
    </lineage>
</organism>
<dbReference type="InterPro" id="IPR008333">
    <property type="entry name" value="Cbr1-like_FAD-bd_dom"/>
</dbReference>
<evidence type="ECO:0000256" key="13">
    <source>
        <dbReference type="ARBA" id="ARBA00047682"/>
    </source>
</evidence>
<dbReference type="Gene3D" id="2.40.30.10">
    <property type="entry name" value="Translation factors"/>
    <property type="match status" value="1"/>
</dbReference>
<dbReference type="PANTHER" id="PTHR19370">
    <property type="entry name" value="NADH-CYTOCHROME B5 REDUCTASE"/>
    <property type="match status" value="1"/>
</dbReference>
<keyword evidence="7 14" id="KW-0274">FAD</keyword>
<dbReference type="EC" id="1.6.2.2" evidence="15"/>
<evidence type="ECO:0000256" key="12">
    <source>
        <dbReference type="ARBA" id="ARBA00023136"/>
    </source>
</evidence>
<evidence type="ECO:0000256" key="11">
    <source>
        <dbReference type="ARBA" id="ARBA00023128"/>
    </source>
</evidence>
<evidence type="ECO:0000256" key="2">
    <source>
        <dbReference type="ARBA" id="ARBA00004173"/>
    </source>
</evidence>
<evidence type="ECO:0000256" key="14">
    <source>
        <dbReference type="PIRSR" id="PIRSR601834-1"/>
    </source>
</evidence>
<comment type="similarity">
    <text evidence="4 15">Belongs to the flavoprotein pyridine nucleotide cytochrome reductase family.</text>
</comment>
<evidence type="ECO:0000259" key="16">
    <source>
        <dbReference type="PROSITE" id="PS51384"/>
    </source>
</evidence>
<dbReference type="SUPFAM" id="SSF63380">
    <property type="entry name" value="Riboflavin synthase domain-like"/>
    <property type="match status" value="1"/>
</dbReference>
<dbReference type="EMBL" id="HBHC01000549">
    <property type="protein sequence ID" value="CAD9650173.1"/>
    <property type="molecule type" value="Transcribed_RNA"/>
</dbReference>
<dbReference type="InterPro" id="IPR001709">
    <property type="entry name" value="Flavoprot_Pyr_Nucl_cyt_Rdtase"/>
</dbReference>
<dbReference type="PRINTS" id="PR00371">
    <property type="entry name" value="FPNCR"/>
</dbReference>
<dbReference type="GO" id="GO:0016020">
    <property type="term" value="C:membrane"/>
    <property type="evidence" value="ECO:0007669"/>
    <property type="project" value="UniProtKB-SubCell"/>
</dbReference>
<comment type="cofactor">
    <cofactor evidence="1 14 15">
        <name>FAD</name>
        <dbReference type="ChEBI" id="CHEBI:57692"/>
    </cofactor>
</comment>
<dbReference type="SUPFAM" id="SSF52343">
    <property type="entry name" value="Ferredoxin reductase-like, C-terminal NADP-linked domain"/>
    <property type="match status" value="1"/>
</dbReference>
<feature type="binding site" evidence="14">
    <location>
        <position position="129"/>
    </location>
    <ligand>
        <name>FAD</name>
        <dbReference type="ChEBI" id="CHEBI:57692"/>
    </ligand>
</feature>
<dbReference type="Gene3D" id="3.40.50.80">
    <property type="entry name" value="Nucleotide-binding domain of ferredoxin-NADP reductase (FNR) module"/>
    <property type="match status" value="1"/>
</dbReference>
<evidence type="ECO:0000256" key="4">
    <source>
        <dbReference type="ARBA" id="ARBA00006105"/>
    </source>
</evidence>
<evidence type="ECO:0000256" key="9">
    <source>
        <dbReference type="ARBA" id="ARBA00023002"/>
    </source>
</evidence>
<evidence type="ECO:0000256" key="6">
    <source>
        <dbReference type="ARBA" id="ARBA00022692"/>
    </source>
</evidence>
<evidence type="ECO:0000313" key="17">
    <source>
        <dbReference type="EMBL" id="CAD9650173.1"/>
    </source>
</evidence>
<name>A0A7S2QRW4_9EUKA</name>
<dbReference type="GO" id="GO:0005739">
    <property type="term" value="C:mitochondrion"/>
    <property type="evidence" value="ECO:0007669"/>
    <property type="project" value="UniProtKB-SubCell"/>
</dbReference>
<feature type="binding site" evidence="14">
    <location>
        <position position="121"/>
    </location>
    <ligand>
        <name>FAD</name>
        <dbReference type="ChEBI" id="CHEBI:57692"/>
    </ligand>
</feature>
<feature type="domain" description="FAD-binding FR-type" evidence="16">
    <location>
        <begin position="48"/>
        <end position="162"/>
    </location>
</feature>
<evidence type="ECO:0000256" key="15">
    <source>
        <dbReference type="RuleBase" id="RU361226"/>
    </source>
</evidence>
<evidence type="ECO:0000256" key="1">
    <source>
        <dbReference type="ARBA" id="ARBA00001974"/>
    </source>
</evidence>
<keyword evidence="11" id="KW-0496">Mitochondrion</keyword>
<protein>
    <recommendedName>
        <fullName evidence="15">NADH-cytochrome b5 reductase</fullName>
        <ecNumber evidence="15">1.6.2.2</ecNumber>
    </recommendedName>
</protein>
<keyword evidence="8" id="KW-1133">Transmembrane helix</keyword>
<dbReference type="InterPro" id="IPR039261">
    <property type="entry name" value="FNR_nucleotide-bd"/>
</dbReference>
<dbReference type="FunFam" id="2.40.30.10:FF:000069">
    <property type="entry name" value="NADH-cytochrome b5 reductase"/>
    <property type="match status" value="1"/>
</dbReference>
<sequence length="297" mass="33691">MRSLSFLRCQRPKPNRSLRRLARAYISDLRSDPRSPLYPYKPICFLDDEWKSLPLRDVRQATQNSKLFQFELPDDEALHLPVCACLLVKAPGAGEKGSDVVRPYTPVSEEGREGSFDLLVKVYEHGKASQYLHNLQPGQEVEFKHTSANVKVQYPFGKKSIIMLAGGTGITPMYQALQSIFKYDEHDNDLEVTLLYGNKTEEDIMLREELEALQKKFSNRFSVVHILSESGNEKWDGDTGFVDAEKIREYCPRPSDDMKVFVCGPPPMYDLLCGPREDDEVTGALKELGYGSGVVKF</sequence>
<dbReference type="PANTHER" id="PTHR19370:SF171">
    <property type="entry name" value="NADH-CYTOCHROME B5 REDUCTASE 2"/>
    <property type="match status" value="1"/>
</dbReference>
<feature type="binding site" evidence="14">
    <location>
        <position position="103"/>
    </location>
    <ligand>
        <name>FAD</name>
        <dbReference type="ChEBI" id="CHEBI:57692"/>
    </ligand>
</feature>
<dbReference type="GO" id="GO:0090524">
    <property type="term" value="F:cytochrome-b5 reductase activity, acting on NADH"/>
    <property type="evidence" value="ECO:0007669"/>
    <property type="project" value="UniProtKB-EC"/>
</dbReference>
<dbReference type="Pfam" id="PF00970">
    <property type="entry name" value="FAD_binding_6"/>
    <property type="match status" value="1"/>
</dbReference>
<keyword evidence="9 15" id="KW-0560">Oxidoreductase</keyword>
<evidence type="ECO:0000256" key="3">
    <source>
        <dbReference type="ARBA" id="ARBA00004370"/>
    </source>
</evidence>
<evidence type="ECO:0000256" key="7">
    <source>
        <dbReference type="ARBA" id="ARBA00022827"/>
    </source>
</evidence>
<evidence type="ECO:0000256" key="8">
    <source>
        <dbReference type="ARBA" id="ARBA00022989"/>
    </source>
</evidence>
<feature type="binding site" evidence="14">
    <location>
        <position position="127"/>
    </location>
    <ligand>
        <name>FAD</name>
        <dbReference type="ChEBI" id="CHEBI:57692"/>
    </ligand>
</feature>